<feature type="region of interest" description="Disordered" evidence="1">
    <location>
        <begin position="101"/>
        <end position="128"/>
    </location>
</feature>
<feature type="region of interest" description="Disordered" evidence="1">
    <location>
        <begin position="1"/>
        <end position="27"/>
    </location>
</feature>
<reference evidence="2" key="1">
    <citation type="submission" date="2021-02" db="EMBL/GenBank/DDBJ databases">
        <authorList>
            <person name="Nowell W R."/>
        </authorList>
    </citation>
    <scope>NUCLEOTIDE SEQUENCE</scope>
</reference>
<feature type="non-terminal residue" evidence="2">
    <location>
        <position position="1"/>
    </location>
</feature>
<accession>A0A819I9M6</accession>
<dbReference type="Proteomes" id="UP000663844">
    <property type="component" value="Unassembled WGS sequence"/>
</dbReference>
<name>A0A819I9M6_9BILA</name>
<gene>
    <name evidence="2" type="ORF">OXD698_LOCUS24402</name>
</gene>
<dbReference type="EMBL" id="CAJOAZ010002243">
    <property type="protein sequence ID" value="CAF3909537.1"/>
    <property type="molecule type" value="Genomic_DNA"/>
</dbReference>
<evidence type="ECO:0000313" key="3">
    <source>
        <dbReference type="Proteomes" id="UP000663844"/>
    </source>
</evidence>
<proteinExistence type="predicted"/>
<sequence length="128" mass="14451">EENNTTKPAIDQTNGYDQSNNNPSPTNIIKSSIPHLLIHQSNIKLINKTYSNKHICIYRFKSPLIQSLLNKARNTRSTDNLIQTSMTESMIDESITAVKSSIPTNLSDDDHQENSRLNNTTNDHSDLQ</sequence>
<comment type="caution">
    <text evidence="2">The sequence shown here is derived from an EMBL/GenBank/DDBJ whole genome shotgun (WGS) entry which is preliminary data.</text>
</comment>
<evidence type="ECO:0000313" key="2">
    <source>
        <dbReference type="EMBL" id="CAF3909537.1"/>
    </source>
</evidence>
<dbReference type="AlphaFoldDB" id="A0A819I9M6"/>
<organism evidence="2 3">
    <name type="scientific">Adineta steineri</name>
    <dbReference type="NCBI Taxonomy" id="433720"/>
    <lineage>
        <taxon>Eukaryota</taxon>
        <taxon>Metazoa</taxon>
        <taxon>Spiralia</taxon>
        <taxon>Gnathifera</taxon>
        <taxon>Rotifera</taxon>
        <taxon>Eurotatoria</taxon>
        <taxon>Bdelloidea</taxon>
        <taxon>Adinetida</taxon>
        <taxon>Adinetidae</taxon>
        <taxon>Adineta</taxon>
    </lineage>
</organism>
<protein>
    <submittedName>
        <fullName evidence="2">Uncharacterized protein</fullName>
    </submittedName>
</protein>
<evidence type="ECO:0000256" key="1">
    <source>
        <dbReference type="SAM" id="MobiDB-lite"/>
    </source>
</evidence>